<reference evidence="2 3" key="1">
    <citation type="submission" date="2023-10" db="EMBL/GenBank/DDBJ databases">
        <authorList>
            <person name="Maclean D."/>
            <person name="Macfadyen A."/>
        </authorList>
    </citation>
    <scope>NUCLEOTIDE SEQUENCE [LARGE SCALE GENOMIC DNA]</scope>
</reference>
<dbReference type="AlphaFoldDB" id="A0AAV1IDY9"/>
<protein>
    <submittedName>
        <fullName evidence="2">Uncharacterized protein</fullName>
    </submittedName>
</protein>
<dbReference type="EMBL" id="CAUYUE010000012">
    <property type="protein sequence ID" value="CAK0785564.1"/>
    <property type="molecule type" value="Genomic_DNA"/>
</dbReference>
<proteinExistence type="predicted"/>
<comment type="caution">
    <text evidence="2">The sequence shown here is derived from an EMBL/GenBank/DDBJ whole genome shotgun (WGS) entry which is preliminary data.</text>
</comment>
<name>A0AAV1IDY9_9CHLO</name>
<feature type="compositionally biased region" description="Low complexity" evidence="1">
    <location>
        <begin position="276"/>
        <end position="288"/>
    </location>
</feature>
<keyword evidence="3" id="KW-1185">Reference proteome</keyword>
<dbReference type="Proteomes" id="UP001314263">
    <property type="component" value="Unassembled WGS sequence"/>
</dbReference>
<accession>A0AAV1IDY9</accession>
<evidence type="ECO:0000256" key="1">
    <source>
        <dbReference type="SAM" id="MobiDB-lite"/>
    </source>
</evidence>
<evidence type="ECO:0000313" key="2">
    <source>
        <dbReference type="EMBL" id="CAK0785564.1"/>
    </source>
</evidence>
<sequence>MSKALSNGIAQATNASRLARAKGYPYVRPSSSFLYLSGAPFTFDDAAWQGANRVQDLAVTSPTGEQMRAGDAIRQLGIAWSPEEERTPVLAIGSNAGPEQLLRKFPPDMFPRGVLVPCVRCMLTDFDVAFAPLISSYGSCTATLEHSPGTTVETFVTFLTTTQLKRMHETEGAYYLNELTNLDLHVGLSLEAFREGKKGVEVLHTVYQYNHQSGTLHLPLHSGSCSPVAIKAIRAHMRRFPELDQMQMQRAVCAYVAAGGDRDLEDSDGARIGGRAAPQDSAACDAASGQANAPHVGVRAQKQAEGKPGQAAAALVHDLAERADRRPASDNSGASGSALLHSGASIGDGELDGWMLENLDQPEMRSKRVDVLTAAAKPIQYSHAEVLMTIGNIYDRNVD</sequence>
<organism evidence="2 3">
    <name type="scientific">Coccomyxa viridis</name>
    <dbReference type="NCBI Taxonomy" id="1274662"/>
    <lineage>
        <taxon>Eukaryota</taxon>
        <taxon>Viridiplantae</taxon>
        <taxon>Chlorophyta</taxon>
        <taxon>core chlorophytes</taxon>
        <taxon>Trebouxiophyceae</taxon>
        <taxon>Trebouxiophyceae incertae sedis</taxon>
        <taxon>Coccomyxaceae</taxon>
        <taxon>Coccomyxa</taxon>
    </lineage>
</organism>
<evidence type="ECO:0000313" key="3">
    <source>
        <dbReference type="Proteomes" id="UP001314263"/>
    </source>
</evidence>
<feature type="region of interest" description="Disordered" evidence="1">
    <location>
        <begin position="266"/>
        <end position="311"/>
    </location>
</feature>
<gene>
    <name evidence="2" type="ORF">CVIRNUC_008774</name>
</gene>